<sequence>MLQKRAGRAIVIGGSIAGLLAARALSDVFNEVIIMEADASPDGPTPRSKVPQSYHSHILLERGQEILERLFPGIIQEMIQNGSVVTDFTNDLQWFHFGQWKQRFHSGIRAVQQTRPFIEHHVRERVEEIPNVSIQYRSRVTGIIVSEDKKDVQGVKVRDEASGHEEAMPGDLVVEASGAGAQALKWLNIDTDASEVVQINLFYATRFYSNDGVDRGWSNLMISAQLPEQPYAGVVIPFENGQIGVTLGGYLQEPPQTEEEFEQIAKRLPQPDIYRFIQQATPISEMKIYKISSQSRKRKDMIDKLPRRFIMIGDAYCRFDPLYGQGMTVAAMEAEILHAELERMLNGESMDTVVRSYWNKLPKLTDDPWSMALVEAYRHPAIVGKRPFGIGVQKWFTKKIYQASAHDSLVYLRLAQVMNLKRSSTAFFRVSMLRRIFRGK</sequence>
<evidence type="ECO:0000313" key="3">
    <source>
        <dbReference type="Proteomes" id="UP000005387"/>
    </source>
</evidence>
<dbReference type="Proteomes" id="UP000005387">
    <property type="component" value="Unassembled WGS sequence"/>
</dbReference>
<keyword evidence="3" id="KW-1185">Reference proteome</keyword>
<dbReference type="GO" id="GO:0004497">
    <property type="term" value="F:monooxygenase activity"/>
    <property type="evidence" value="ECO:0007669"/>
    <property type="project" value="UniProtKB-KW"/>
</dbReference>
<evidence type="ECO:0000259" key="1">
    <source>
        <dbReference type="Pfam" id="PF01494"/>
    </source>
</evidence>
<dbReference type="Gene3D" id="3.50.50.60">
    <property type="entry name" value="FAD/NAD(P)-binding domain"/>
    <property type="match status" value="1"/>
</dbReference>
<dbReference type="STRING" id="717606.PaecuDRAFT_3555"/>
<dbReference type="SUPFAM" id="SSF51905">
    <property type="entry name" value="FAD/NAD(P)-binding domain"/>
    <property type="match status" value="1"/>
</dbReference>
<organism evidence="2 3">
    <name type="scientific">Paenibacillus curdlanolyticus YK9</name>
    <dbReference type="NCBI Taxonomy" id="717606"/>
    <lineage>
        <taxon>Bacteria</taxon>
        <taxon>Bacillati</taxon>
        <taxon>Bacillota</taxon>
        <taxon>Bacilli</taxon>
        <taxon>Bacillales</taxon>
        <taxon>Paenibacillaceae</taxon>
        <taxon>Paenibacillus</taxon>
    </lineage>
</organism>
<gene>
    <name evidence="2" type="ORF">PaecuDRAFT_3555</name>
</gene>
<dbReference type="InterPro" id="IPR036188">
    <property type="entry name" value="FAD/NAD-bd_sf"/>
</dbReference>
<dbReference type="PANTHER" id="PTHR43422">
    <property type="entry name" value="THIAMINE THIAZOLE SYNTHASE"/>
    <property type="match status" value="1"/>
</dbReference>
<dbReference type="eggNOG" id="COG0654">
    <property type="taxonomic scope" value="Bacteria"/>
</dbReference>
<name>E0ID53_9BACL</name>
<dbReference type="EMBL" id="AEDD01000010">
    <property type="protein sequence ID" value="EFM09508.1"/>
    <property type="molecule type" value="Genomic_DNA"/>
</dbReference>
<accession>E0ID53</accession>
<dbReference type="AlphaFoldDB" id="E0ID53"/>
<feature type="domain" description="FAD-binding" evidence="1">
    <location>
        <begin position="9"/>
        <end position="357"/>
    </location>
</feature>
<dbReference type="Pfam" id="PF01494">
    <property type="entry name" value="FAD_binding_3"/>
    <property type="match status" value="1"/>
</dbReference>
<keyword evidence="2" id="KW-0503">Monooxygenase</keyword>
<reference evidence="2 3" key="1">
    <citation type="submission" date="2010-07" db="EMBL/GenBank/DDBJ databases">
        <title>The draft genome of Paenibacillus curdlanolyticus YK9.</title>
        <authorList>
            <consortium name="US DOE Joint Genome Institute (JGI-PGF)"/>
            <person name="Lucas S."/>
            <person name="Copeland A."/>
            <person name="Lapidus A."/>
            <person name="Cheng J.-F."/>
            <person name="Bruce D."/>
            <person name="Goodwin L."/>
            <person name="Pitluck S."/>
            <person name="Land M.L."/>
            <person name="Hauser L."/>
            <person name="Chang Y.-J."/>
            <person name="Jeffries C."/>
            <person name="Anderson I.J."/>
            <person name="Johnson E."/>
            <person name="Loganathan U."/>
            <person name="Mulhopadhyay B."/>
            <person name="Kyrpides N."/>
            <person name="Woyke T.J."/>
        </authorList>
    </citation>
    <scope>NUCLEOTIDE SEQUENCE [LARGE SCALE GENOMIC DNA]</scope>
    <source>
        <strain evidence="2 3">YK9</strain>
    </source>
</reference>
<dbReference type="InterPro" id="IPR002938">
    <property type="entry name" value="FAD-bd"/>
</dbReference>
<proteinExistence type="predicted"/>
<dbReference type="GO" id="GO:0071949">
    <property type="term" value="F:FAD binding"/>
    <property type="evidence" value="ECO:0007669"/>
    <property type="project" value="InterPro"/>
</dbReference>
<evidence type="ECO:0000313" key="2">
    <source>
        <dbReference type="EMBL" id="EFM09508.1"/>
    </source>
</evidence>
<keyword evidence="2" id="KW-0560">Oxidoreductase</keyword>
<protein>
    <submittedName>
        <fullName evidence="2">Monooxygenase FAD-binding</fullName>
    </submittedName>
</protein>
<dbReference type="RefSeq" id="WP_006039543.1">
    <property type="nucleotide sequence ID" value="NZ_AEDD01000010.1"/>
</dbReference>
<dbReference type="OrthoDB" id="9790035at2"/>
<dbReference type="PANTHER" id="PTHR43422:SF3">
    <property type="entry name" value="THIAMINE THIAZOLE SYNTHASE"/>
    <property type="match status" value="1"/>
</dbReference>